<dbReference type="AlphaFoldDB" id="A0A314XNP7"/>
<feature type="compositionally biased region" description="Low complexity" evidence="1">
    <location>
        <begin position="50"/>
        <end position="59"/>
    </location>
</feature>
<dbReference type="EMBL" id="PJQY01001609">
    <property type="protein sequence ID" value="PQQ01059.1"/>
    <property type="molecule type" value="Genomic_DNA"/>
</dbReference>
<comment type="caution">
    <text evidence="2">The sequence shown here is derived from an EMBL/GenBank/DDBJ whole genome shotgun (WGS) entry which is preliminary data.</text>
</comment>
<reference evidence="2 4" key="1">
    <citation type="submission" date="2018-02" db="EMBL/GenBank/DDBJ databases">
        <title>Draft genome of wild Prunus yedoensis var. nudiflora.</title>
        <authorList>
            <person name="Baek S."/>
            <person name="Kim J.-H."/>
            <person name="Choi K."/>
            <person name="Kim G.-B."/>
            <person name="Cho A."/>
            <person name="Jang H."/>
            <person name="Shin C.-H."/>
            <person name="Yu H.-J."/>
            <person name="Mun J.-H."/>
        </authorList>
    </citation>
    <scope>NUCLEOTIDE SEQUENCE [LARGE SCALE GENOMIC DNA]</scope>
    <source>
        <strain evidence="4">cv. Jeju island</strain>
        <tissue evidence="2">Leaf</tissue>
    </source>
</reference>
<proteinExistence type="predicted"/>
<dbReference type="Proteomes" id="UP000250321">
    <property type="component" value="Unassembled WGS sequence"/>
</dbReference>
<keyword evidence="4" id="KW-1185">Reference proteome</keyword>
<evidence type="ECO:0000313" key="2">
    <source>
        <dbReference type="EMBL" id="PQP94049.1"/>
    </source>
</evidence>
<sequence length="69" mass="7373">MNLTFSAATSVPPRSSSPLLQLLQSSRRVSDAELKIKNAQARRTVSLPTSSKEGSSSASAFDLDFGMNE</sequence>
<feature type="region of interest" description="Disordered" evidence="1">
    <location>
        <begin position="42"/>
        <end position="69"/>
    </location>
</feature>
<protein>
    <submittedName>
        <fullName evidence="2">Uncharacterized protein</fullName>
    </submittedName>
</protein>
<organism evidence="2 4">
    <name type="scientific">Prunus yedoensis var. nudiflora</name>
    <dbReference type="NCBI Taxonomy" id="2094558"/>
    <lineage>
        <taxon>Eukaryota</taxon>
        <taxon>Viridiplantae</taxon>
        <taxon>Streptophyta</taxon>
        <taxon>Embryophyta</taxon>
        <taxon>Tracheophyta</taxon>
        <taxon>Spermatophyta</taxon>
        <taxon>Magnoliopsida</taxon>
        <taxon>eudicotyledons</taxon>
        <taxon>Gunneridae</taxon>
        <taxon>Pentapetalae</taxon>
        <taxon>rosids</taxon>
        <taxon>fabids</taxon>
        <taxon>Rosales</taxon>
        <taxon>Rosaceae</taxon>
        <taxon>Amygdaloideae</taxon>
        <taxon>Amygdaleae</taxon>
        <taxon>Prunus</taxon>
    </lineage>
</organism>
<name>A0A314XNP7_PRUYE</name>
<evidence type="ECO:0000313" key="4">
    <source>
        <dbReference type="Proteomes" id="UP000250321"/>
    </source>
</evidence>
<dbReference type="EMBL" id="PJQY01002394">
    <property type="protein sequence ID" value="PQP94049.1"/>
    <property type="molecule type" value="Genomic_DNA"/>
</dbReference>
<accession>A0A314XNP7</accession>
<evidence type="ECO:0000256" key="1">
    <source>
        <dbReference type="SAM" id="MobiDB-lite"/>
    </source>
</evidence>
<gene>
    <name evidence="3" type="ORF">Pyn_29202</name>
    <name evidence="2" type="ORF">Pyn_31679</name>
</gene>
<evidence type="ECO:0000313" key="3">
    <source>
        <dbReference type="EMBL" id="PQQ01059.1"/>
    </source>
</evidence>